<protein>
    <recommendedName>
        <fullName evidence="1">non-specific serine/threonine protein kinase</fullName>
        <ecNumber evidence="1">2.7.11.1</ecNumber>
    </recommendedName>
</protein>
<keyword evidence="2" id="KW-0723">Serine/threonine-protein kinase</keyword>
<dbReference type="EC" id="2.7.11.1" evidence="1"/>
<dbReference type="PROSITE" id="PS50011">
    <property type="entry name" value="PROTEIN_KINASE_DOM"/>
    <property type="match status" value="1"/>
</dbReference>
<keyword evidence="3" id="KW-0808">Transferase</keyword>
<feature type="domain" description="Protein kinase" evidence="10">
    <location>
        <begin position="54"/>
        <end position="281"/>
    </location>
</feature>
<evidence type="ECO:0000256" key="7">
    <source>
        <dbReference type="ARBA" id="ARBA00047899"/>
    </source>
</evidence>
<dbReference type="RefSeq" id="XP_003746803.1">
    <property type="nucleotide sequence ID" value="XM_003746755.1"/>
</dbReference>
<proteinExistence type="predicted"/>
<evidence type="ECO:0000256" key="2">
    <source>
        <dbReference type="ARBA" id="ARBA00022527"/>
    </source>
</evidence>
<dbReference type="PANTHER" id="PTHR24356">
    <property type="entry name" value="SERINE/THREONINE-PROTEIN KINASE"/>
    <property type="match status" value="1"/>
</dbReference>
<dbReference type="Gene3D" id="3.30.200.20">
    <property type="entry name" value="Phosphorylase Kinase, domain 1"/>
    <property type="match status" value="1"/>
</dbReference>
<organism evidence="11 12">
    <name type="scientific">Galendromus occidentalis</name>
    <name type="common">western predatory mite</name>
    <dbReference type="NCBI Taxonomy" id="34638"/>
    <lineage>
        <taxon>Eukaryota</taxon>
        <taxon>Metazoa</taxon>
        <taxon>Ecdysozoa</taxon>
        <taxon>Arthropoda</taxon>
        <taxon>Chelicerata</taxon>
        <taxon>Arachnida</taxon>
        <taxon>Acari</taxon>
        <taxon>Parasitiformes</taxon>
        <taxon>Mesostigmata</taxon>
        <taxon>Gamasina</taxon>
        <taxon>Phytoseioidea</taxon>
        <taxon>Phytoseiidae</taxon>
        <taxon>Typhlodrominae</taxon>
        <taxon>Galendromus</taxon>
    </lineage>
</organism>
<dbReference type="InterPro" id="IPR017441">
    <property type="entry name" value="Protein_kinase_ATP_BS"/>
</dbReference>
<dbReference type="InterPro" id="IPR050236">
    <property type="entry name" value="Ser_Thr_kinase_AGC"/>
</dbReference>
<evidence type="ECO:0000256" key="5">
    <source>
        <dbReference type="ARBA" id="ARBA00022777"/>
    </source>
</evidence>
<evidence type="ECO:0000259" key="10">
    <source>
        <dbReference type="PROSITE" id="PS50011"/>
    </source>
</evidence>
<dbReference type="KEGG" id="goe:100907292"/>
<dbReference type="Proteomes" id="UP000694867">
    <property type="component" value="Unplaced"/>
</dbReference>
<sequence>MSTRARLNDSLAELESSISHHSSSTYEIYINGAQVDFLARLRADNCPGASLTDFEITGYIGRGGYGRVYRARTKDAEVCALKVQLVSAQSLREKTLSYAFDSPFIVRALFAFQDAQLLYVASEFADYGDLKTHSMAIRDFGSDELVRLIAAQVVLAFEYMHSCNHAHGDLKLDNVLLFKNGYIKLCDLGVTQSVFDESYVFEGDDEHLPPDKLNEKLCRISPEWSGLGTFINILIPRGESQITYPRPTFGTDCVDLLNQLANRDPSRRIGFATQVKNHAWFRSVDFVKLFYQTIPMVDKLPPGLEHPQIRPTNAVDLTDLSE</sequence>
<reference evidence="12" key="1">
    <citation type="submission" date="2025-08" db="UniProtKB">
        <authorList>
            <consortium name="RefSeq"/>
        </authorList>
    </citation>
    <scope>IDENTIFICATION</scope>
</reference>
<feature type="binding site" evidence="9">
    <location>
        <position position="82"/>
    </location>
    <ligand>
        <name>ATP</name>
        <dbReference type="ChEBI" id="CHEBI:30616"/>
    </ligand>
</feature>
<dbReference type="SMART" id="SM00220">
    <property type="entry name" value="S_TKc"/>
    <property type="match status" value="1"/>
</dbReference>
<evidence type="ECO:0000256" key="3">
    <source>
        <dbReference type="ARBA" id="ARBA00022679"/>
    </source>
</evidence>
<dbReference type="GO" id="GO:0005524">
    <property type="term" value="F:ATP binding"/>
    <property type="evidence" value="ECO:0007669"/>
    <property type="project" value="UniProtKB-UniRule"/>
</dbReference>
<dbReference type="Pfam" id="PF00069">
    <property type="entry name" value="Pkinase"/>
    <property type="match status" value="1"/>
</dbReference>
<gene>
    <name evidence="12" type="primary">LOC100907292</name>
</gene>
<keyword evidence="5" id="KW-0418">Kinase</keyword>
<evidence type="ECO:0000313" key="12">
    <source>
        <dbReference type="RefSeq" id="XP_003746803.1"/>
    </source>
</evidence>
<dbReference type="InterPro" id="IPR000719">
    <property type="entry name" value="Prot_kinase_dom"/>
</dbReference>
<name>A0AAJ6VZT4_9ACAR</name>
<dbReference type="AlphaFoldDB" id="A0AAJ6VZT4"/>
<evidence type="ECO:0000256" key="9">
    <source>
        <dbReference type="PROSITE-ProRule" id="PRU10141"/>
    </source>
</evidence>
<comment type="catalytic activity">
    <reaction evidence="8">
        <text>L-seryl-[protein] + ATP = O-phospho-L-seryl-[protein] + ADP + H(+)</text>
        <dbReference type="Rhea" id="RHEA:17989"/>
        <dbReference type="Rhea" id="RHEA-COMP:9863"/>
        <dbReference type="Rhea" id="RHEA-COMP:11604"/>
        <dbReference type="ChEBI" id="CHEBI:15378"/>
        <dbReference type="ChEBI" id="CHEBI:29999"/>
        <dbReference type="ChEBI" id="CHEBI:30616"/>
        <dbReference type="ChEBI" id="CHEBI:83421"/>
        <dbReference type="ChEBI" id="CHEBI:456216"/>
        <dbReference type="EC" id="2.7.11.1"/>
    </reaction>
</comment>
<dbReference type="Gene3D" id="1.10.510.10">
    <property type="entry name" value="Transferase(Phosphotransferase) domain 1"/>
    <property type="match status" value="2"/>
</dbReference>
<dbReference type="SUPFAM" id="SSF56112">
    <property type="entry name" value="Protein kinase-like (PK-like)"/>
    <property type="match status" value="1"/>
</dbReference>
<evidence type="ECO:0000256" key="1">
    <source>
        <dbReference type="ARBA" id="ARBA00012513"/>
    </source>
</evidence>
<keyword evidence="11" id="KW-1185">Reference proteome</keyword>
<keyword evidence="4 9" id="KW-0547">Nucleotide-binding</keyword>
<evidence type="ECO:0000313" key="11">
    <source>
        <dbReference type="Proteomes" id="UP000694867"/>
    </source>
</evidence>
<keyword evidence="6 9" id="KW-0067">ATP-binding</keyword>
<dbReference type="GO" id="GO:0004674">
    <property type="term" value="F:protein serine/threonine kinase activity"/>
    <property type="evidence" value="ECO:0007669"/>
    <property type="project" value="UniProtKB-KW"/>
</dbReference>
<dbReference type="GeneID" id="100907292"/>
<evidence type="ECO:0000256" key="8">
    <source>
        <dbReference type="ARBA" id="ARBA00048679"/>
    </source>
</evidence>
<dbReference type="InterPro" id="IPR011009">
    <property type="entry name" value="Kinase-like_dom_sf"/>
</dbReference>
<accession>A0AAJ6VZT4</accession>
<evidence type="ECO:0000256" key="4">
    <source>
        <dbReference type="ARBA" id="ARBA00022741"/>
    </source>
</evidence>
<evidence type="ECO:0000256" key="6">
    <source>
        <dbReference type="ARBA" id="ARBA00022840"/>
    </source>
</evidence>
<dbReference type="PROSITE" id="PS00107">
    <property type="entry name" value="PROTEIN_KINASE_ATP"/>
    <property type="match status" value="1"/>
</dbReference>
<comment type="catalytic activity">
    <reaction evidence="7">
        <text>L-threonyl-[protein] + ATP = O-phospho-L-threonyl-[protein] + ADP + H(+)</text>
        <dbReference type="Rhea" id="RHEA:46608"/>
        <dbReference type="Rhea" id="RHEA-COMP:11060"/>
        <dbReference type="Rhea" id="RHEA-COMP:11605"/>
        <dbReference type="ChEBI" id="CHEBI:15378"/>
        <dbReference type="ChEBI" id="CHEBI:30013"/>
        <dbReference type="ChEBI" id="CHEBI:30616"/>
        <dbReference type="ChEBI" id="CHEBI:61977"/>
        <dbReference type="ChEBI" id="CHEBI:456216"/>
        <dbReference type="EC" id="2.7.11.1"/>
    </reaction>
</comment>